<evidence type="ECO:0000313" key="2">
    <source>
        <dbReference type="Proteomes" id="UP000325440"/>
    </source>
</evidence>
<keyword evidence="2" id="KW-1185">Reference proteome</keyword>
<dbReference type="AlphaFoldDB" id="A0A5E4M9C3"/>
<evidence type="ECO:0000313" key="1">
    <source>
        <dbReference type="EMBL" id="VVC27438.1"/>
    </source>
</evidence>
<reference evidence="1 2" key="1">
    <citation type="submission" date="2019-08" db="EMBL/GenBank/DDBJ databases">
        <authorList>
            <person name="Alioto T."/>
            <person name="Alioto T."/>
            <person name="Gomez Garrido J."/>
        </authorList>
    </citation>
    <scope>NUCLEOTIDE SEQUENCE [LARGE SCALE GENOMIC DNA]</scope>
</reference>
<sequence length="58" mass="6837">MNFKKPSRKAWNLLRKIDPNTKRKHIAVKIKADHFANRIIELSRAKVDKNATKILKKN</sequence>
<dbReference type="Proteomes" id="UP000325440">
    <property type="component" value="Unassembled WGS sequence"/>
</dbReference>
<protein>
    <submittedName>
        <fullName evidence="1">Uncharacterized protein</fullName>
    </submittedName>
</protein>
<name>A0A5E4M9C3_9HEMI</name>
<organism evidence="1 2">
    <name type="scientific">Cinara cedri</name>
    <dbReference type="NCBI Taxonomy" id="506608"/>
    <lineage>
        <taxon>Eukaryota</taxon>
        <taxon>Metazoa</taxon>
        <taxon>Ecdysozoa</taxon>
        <taxon>Arthropoda</taxon>
        <taxon>Hexapoda</taxon>
        <taxon>Insecta</taxon>
        <taxon>Pterygota</taxon>
        <taxon>Neoptera</taxon>
        <taxon>Paraneoptera</taxon>
        <taxon>Hemiptera</taxon>
        <taxon>Sternorrhyncha</taxon>
        <taxon>Aphidomorpha</taxon>
        <taxon>Aphidoidea</taxon>
        <taxon>Aphididae</taxon>
        <taxon>Lachninae</taxon>
        <taxon>Cinara</taxon>
    </lineage>
</organism>
<dbReference type="EMBL" id="CABPRJ010000114">
    <property type="protein sequence ID" value="VVC27438.1"/>
    <property type="molecule type" value="Genomic_DNA"/>
</dbReference>
<proteinExistence type="predicted"/>
<gene>
    <name evidence="1" type="ORF">CINCED_3A012864</name>
</gene>
<accession>A0A5E4M9C3</accession>